<evidence type="ECO:0000313" key="5">
    <source>
        <dbReference type="Proteomes" id="UP001247754"/>
    </source>
</evidence>
<keyword evidence="5" id="KW-1185">Reference proteome</keyword>
<comment type="subcellular location">
    <subcellularLocation>
        <location evidence="1">Periplasm</location>
    </subcellularLocation>
</comment>
<dbReference type="InterPro" id="IPR018389">
    <property type="entry name" value="DctP_fam"/>
</dbReference>
<accession>A0ABU1FA91</accession>
<dbReference type="InterPro" id="IPR038404">
    <property type="entry name" value="TRAP_DctP_sf"/>
</dbReference>
<proteinExistence type="predicted"/>
<reference evidence="4 5" key="1">
    <citation type="submission" date="2023-09" db="EMBL/GenBank/DDBJ databases">
        <title>Xinfangfangia sedmenti sp. nov., isolated the sedment.</title>
        <authorList>
            <person name="Xu L."/>
        </authorList>
    </citation>
    <scope>NUCLEOTIDE SEQUENCE [LARGE SCALE GENOMIC DNA]</scope>
    <source>
        <strain evidence="4 5">LG-4</strain>
    </source>
</reference>
<comment type="caution">
    <text evidence="4">The sequence shown here is derived from an EMBL/GenBank/DDBJ whole genome shotgun (WGS) entry which is preliminary data.</text>
</comment>
<protein>
    <submittedName>
        <fullName evidence="4">TRAP transporter substrate-binding protein</fullName>
    </submittedName>
</protein>
<keyword evidence="3" id="KW-0574">Periplasm</keyword>
<dbReference type="RefSeq" id="WP_310458045.1">
    <property type="nucleotide sequence ID" value="NZ_JAVKPH010000017.1"/>
</dbReference>
<evidence type="ECO:0000256" key="2">
    <source>
        <dbReference type="ARBA" id="ARBA00022729"/>
    </source>
</evidence>
<sequence>MGLNRICAAVLAAGVCLGGGVAGAETLNLKYSSWLPPTSWVNTDLLLPYFEDVKRVTDGRVVIEMLPKTVGAAAAQFDVVRDGLADVTLQIPGYTPGRFVTTELGELPFLETNSVEIIAPIFHRLFTEHLQPVGEYDEIKVLSMFLTSSGHAFNRQRPIEKMEDWAGLKLRSVGAGTTATLEAFGAVPVIKPSSEVFEMINTGALDGSLSGPENLVVSKLVDVMKYGTIIPGGLYHSPVSVIMNKGAWEKISAEDQAAIEAISGEVLAKVVGQGYDRADNAAMEEAKARGTIQIVDASPEFVAAMKERTAPLEAAWVERAKAAGLADPAGVLEQLRAEIAAAEAATN</sequence>
<dbReference type="Gene3D" id="3.40.190.170">
    <property type="entry name" value="Bacterial extracellular solute-binding protein, family 7"/>
    <property type="match status" value="1"/>
</dbReference>
<dbReference type="Pfam" id="PF03480">
    <property type="entry name" value="DctP"/>
    <property type="match status" value="1"/>
</dbReference>
<dbReference type="CDD" id="cd13665">
    <property type="entry name" value="PBP2_TRAP_Dctp3_4"/>
    <property type="match status" value="1"/>
</dbReference>
<gene>
    <name evidence="4" type="ORF">RGD00_14415</name>
</gene>
<evidence type="ECO:0000256" key="1">
    <source>
        <dbReference type="ARBA" id="ARBA00004418"/>
    </source>
</evidence>
<evidence type="ECO:0000256" key="3">
    <source>
        <dbReference type="ARBA" id="ARBA00022764"/>
    </source>
</evidence>
<organism evidence="4 5">
    <name type="scientific">Ruixingdingia sedimenti</name>
    <dbReference type="NCBI Taxonomy" id="3073604"/>
    <lineage>
        <taxon>Bacteria</taxon>
        <taxon>Pseudomonadati</taxon>
        <taxon>Pseudomonadota</taxon>
        <taxon>Alphaproteobacteria</taxon>
        <taxon>Rhodobacterales</taxon>
        <taxon>Paracoccaceae</taxon>
        <taxon>Ruixingdingia</taxon>
    </lineage>
</organism>
<dbReference type="Proteomes" id="UP001247754">
    <property type="component" value="Unassembled WGS sequence"/>
</dbReference>
<dbReference type="PANTHER" id="PTHR33376">
    <property type="match status" value="1"/>
</dbReference>
<dbReference type="EMBL" id="JAVKPH010000017">
    <property type="protein sequence ID" value="MDR5653806.1"/>
    <property type="molecule type" value="Genomic_DNA"/>
</dbReference>
<dbReference type="PANTHER" id="PTHR33376:SF15">
    <property type="entry name" value="BLL6794 PROTEIN"/>
    <property type="match status" value="1"/>
</dbReference>
<keyword evidence="2" id="KW-0732">Signal</keyword>
<evidence type="ECO:0000313" key="4">
    <source>
        <dbReference type="EMBL" id="MDR5653806.1"/>
    </source>
</evidence>
<name>A0ABU1FA91_9RHOB</name>
<dbReference type="NCBIfam" id="NF037995">
    <property type="entry name" value="TRAP_S1"/>
    <property type="match status" value="1"/>
</dbReference>